<evidence type="ECO:0000313" key="3">
    <source>
        <dbReference type="EMBL" id="PKK72000.1"/>
    </source>
</evidence>
<dbReference type="Proteomes" id="UP000233469">
    <property type="component" value="Unassembled WGS sequence"/>
</dbReference>
<name>A0A2N1NDW3_9GLOM</name>
<feature type="non-terminal residue" evidence="3">
    <location>
        <position position="423"/>
    </location>
</feature>
<dbReference type="GO" id="GO:0005524">
    <property type="term" value="F:ATP binding"/>
    <property type="evidence" value="ECO:0007669"/>
    <property type="project" value="UniProtKB-UniRule"/>
</dbReference>
<accession>A0A2N1NDW3</accession>
<dbReference type="VEuPathDB" id="FungiDB:FUN_014192"/>
<keyword evidence="1" id="KW-0067">ATP-binding</keyword>
<feature type="binding site" evidence="1">
    <location>
        <position position="415"/>
    </location>
    <ligand>
        <name>ATP</name>
        <dbReference type="ChEBI" id="CHEBI:30616"/>
    </ligand>
</feature>
<reference evidence="3 4" key="1">
    <citation type="submission" date="2016-04" db="EMBL/GenBank/DDBJ databases">
        <title>Genome analyses suggest a sexual origin of heterokaryosis in a supposedly ancient asexual fungus.</title>
        <authorList>
            <person name="Ropars J."/>
            <person name="Sedzielewska K."/>
            <person name="Noel J."/>
            <person name="Charron P."/>
            <person name="Farinelli L."/>
            <person name="Marton T."/>
            <person name="Kruger M."/>
            <person name="Pelin A."/>
            <person name="Brachmann A."/>
            <person name="Corradi N."/>
        </authorList>
    </citation>
    <scope>NUCLEOTIDE SEQUENCE [LARGE SCALE GENOMIC DNA]</scope>
    <source>
        <strain evidence="3 4">C2</strain>
    </source>
</reference>
<dbReference type="SUPFAM" id="SSF56112">
    <property type="entry name" value="Protein kinase-like (PK-like)"/>
    <property type="match status" value="1"/>
</dbReference>
<comment type="caution">
    <text evidence="3">The sequence shown here is derived from an EMBL/GenBank/DDBJ whole genome shotgun (WGS) entry which is preliminary data.</text>
</comment>
<evidence type="ECO:0000256" key="1">
    <source>
        <dbReference type="PROSITE-ProRule" id="PRU10141"/>
    </source>
</evidence>
<reference evidence="3 4" key="2">
    <citation type="submission" date="2017-10" db="EMBL/GenBank/DDBJ databases">
        <title>Extensive intraspecific genome diversity in a model arbuscular mycorrhizal fungus.</title>
        <authorList>
            <person name="Chen E.C.H."/>
            <person name="Morin E."/>
            <person name="Baudet D."/>
            <person name="Noel J."/>
            <person name="Ndikumana S."/>
            <person name="Charron P."/>
            <person name="St-Onge C."/>
            <person name="Giorgi J."/>
            <person name="Grigoriev I.V."/>
            <person name="Roux C."/>
            <person name="Martin F.M."/>
            <person name="Corradi N."/>
        </authorList>
    </citation>
    <scope>NUCLEOTIDE SEQUENCE [LARGE SCALE GENOMIC DNA]</scope>
    <source>
        <strain evidence="3 4">C2</strain>
    </source>
</reference>
<proteinExistence type="predicted"/>
<dbReference type="InterPro" id="IPR054586">
    <property type="entry name" value="MACPF_1_fungal"/>
</dbReference>
<keyword evidence="1" id="KW-0547">Nucleotide-binding</keyword>
<dbReference type="InterPro" id="IPR011009">
    <property type="entry name" value="Kinase-like_dom_sf"/>
</dbReference>
<dbReference type="Gene3D" id="3.30.200.20">
    <property type="entry name" value="Phosphorylase Kinase, domain 1"/>
    <property type="match status" value="1"/>
</dbReference>
<dbReference type="PROSITE" id="PS00107">
    <property type="entry name" value="PROTEIN_KINASE_ATP"/>
    <property type="match status" value="1"/>
</dbReference>
<dbReference type="Pfam" id="PF22693">
    <property type="entry name" value="MACPF_1"/>
    <property type="match status" value="1"/>
</dbReference>
<dbReference type="InterPro" id="IPR017441">
    <property type="entry name" value="Protein_kinase_ATP_BS"/>
</dbReference>
<evidence type="ECO:0000259" key="2">
    <source>
        <dbReference type="Pfam" id="PF22693"/>
    </source>
</evidence>
<organism evidence="3 4">
    <name type="scientific">Rhizophagus irregularis</name>
    <dbReference type="NCBI Taxonomy" id="588596"/>
    <lineage>
        <taxon>Eukaryota</taxon>
        <taxon>Fungi</taxon>
        <taxon>Fungi incertae sedis</taxon>
        <taxon>Mucoromycota</taxon>
        <taxon>Glomeromycotina</taxon>
        <taxon>Glomeromycetes</taxon>
        <taxon>Glomerales</taxon>
        <taxon>Glomeraceae</taxon>
        <taxon>Rhizophagus</taxon>
    </lineage>
</organism>
<gene>
    <name evidence="3" type="ORF">RhiirC2_865283</name>
</gene>
<dbReference type="AlphaFoldDB" id="A0A2N1NDW3"/>
<dbReference type="VEuPathDB" id="FungiDB:RhiirA1_452251"/>
<evidence type="ECO:0000313" key="4">
    <source>
        <dbReference type="Proteomes" id="UP000233469"/>
    </source>
</evidence>
<feature type="domain" description="MACPF-like" evidence="2">
    <location>
        <begin position="187"/>
        <end position="349"/>
    </location>
</feature>
<sequence>MTSNKTIVFVEIVGDSTPTMKKLNLENNLSNIRKELKKNINDMNILLFAIKVGQIFAKTEPDDENDTILNDIIFENSGSKFLYLMKNSNPSWKYLNEKCKLDFGRITSFDGIKEASSKAFKLKDCEFKPIDSKGYKKGRLEFKSEEDWMKKTNLFFGIDINVQNFIGLGLSIGKSKDENFKDEVNSTYVYTEIGKASLKFNKENLELTSDFSNDVKNAIKCKDHDKFREIIDKYGQFVPTEVILGGRVYFKGVKSLSENSTNKSKESSVNMNFEPPIAKIGSNSSDSERKSDFYSFDHMKILGGRPPVDENFDEKVWNKSLEDYRTWDCIEFKNPINIFKLLPDDIYKEAFKSIELFNEMATNVWIDWIEEAIAKKHLKYYEFSQFKNIQEIGRGGFSIVFRANWKSSDRYFALKTFFNYDNA</sequence>
<protein>
    <recommendedName>
        <fullName evidence="2">MACPF-like domain-containing protein</fullName>
    </recommendedName>
</protein>
<dbReference type="EMBL" id="LLXL01000468">
    <property type="protein sequence ID" value="PKK72000.1"/>
    <property type="molecule type" value="Genomic_DNA"/>
</dbReference>